<dbReference type="RefSeq" id="WP_166320208.1">
    <property type="nucleotide sequence ID" value="NZ_CP049866.1"/>
</dbReference>
<reference evidence="6 7" key="1">
    <citation type="submission" date="2020-03" db="EMBL/GenBank/DDBJ databases">
        <title>Nocardioides sp. nov., isolated from fish.</title>
        <authorList>
            <person name="Hyun D.-W."/>
            <person name="Bae J.-W."/>
        </authorList>
    </citation>
    <scope>NUCLEOTIDE SEQUENCE [LARGE SCALE GENOMIC DNA]</scope>
    <source>
        <strain evidence="6 7">HDW12A</strain>
    </source>
</reference>
<dbReference type="EMBL" id="CP049866">
    <property type="protein sequence ID" value="QIK76609.1"/>
    <property type="molecule type" value="Genomic_DNA"/>
</dbReference>
<dbReference type="InterPro" id="IPR036271">
    <property type="entry name" value="Tet_transcr_reg_TetR-rel_C_sf"/>
</dbReference>
<evidence type="ECO:0000259" key="5">
    <source>
        <dbReference type="PROSITE" id="PS50977"/>
    </source>
</evidence>
<dbReference type="InterPro" id="IPR050109">
    <property type="entry name" value="HTH-type_TetR-like_transc_reg"/>
</dbReference>
<dbReference type="Gene3D" id="1.10.357.10">
    <property type="entry name" value="Tetracycline Repressor, domain 2"/>
    <property type="match status" value="1"/>
</dbReference>
<organism evidence="6 7">
    <name type="scientific">Nocardioides piscis</name>
    <dbReference type="NCBI Taxonomy" id="2714938"/>
    <lineage>
        <taxon>Bacteria</taxon>
        <taxon>Bacillati</taxon>
        <taxon>Actinomycetota</taxon>
        <taxon>Actinomycetes</taxon>
        <taxon>Propionibacteriales</taxon>
        <taxon>Nocardioidaceae</taxon>
        <taxon>Nocardioides</taxon>
    </lineage>
</organism>
<evidence type="ECO:0000256" key="1">
    <source>
        <dbReference type="ARBA" id="ARBA00023015"/>
    </source>
</evidence>
<keyword evidence="7" id="KW-1185">Reference proteome</keyword>
<accession>A0A6G7YIP8</accession>
<gene>
    <name evidence="6" type="ORF">G7071_15455</name>
</gene>
<keyword evidence="1" id="KW-0805">Transcription regulation</keyword>
<dbReference type="PANTHER" id="PTHR30055:SF220">
    <property type="entry name" value="TETR-FAMILY REGULATORY PROTEIN"/>
    <property type="match status" value="1"/>
</dbReference>
<name>A0A6G7YIP8_9ACTN</name>
<keyword evidence="2 4" id="KW-0238">DNA-binding</keyword>
<evidence type="ECO:0000256" key="4">
    <source>
        <dbReference type="PROSITE-ProRule" id="PRU00335"/>
    </source>
</evidence>
<sequence length="207" mass="21787">MERYHHGDLREALVQAGFDAARELGADAIALRDVTRRVGVTPRAAYRHFEDRQALVLAVARRAAARLAAVIDARIALDPEMDAATRLESVGLGYIAFALDEPGLFDAAFFAIGDMLSADAPEAAAAGGRTPYQHLQDALDRLVAAGDLPAASVGDAAIMCWSGVHGFATLTARGPLRALPREVVDEQACRLVGAIVEAVTASKATLA</sequence>
<protein>
    <submittedName>
        <fullName evidence="6">TetR family transcriptional regulator</fullName>
    </submittedName>
</protein>
<dbReference type="AlphaFoldDB" id="A0A6G7YIP8"/>
<feature type="domain" description="HTH tetR-type" evidence="5">
    <location>
        <begin position="7"/>
        <end position="67"/>
    </location>
</feature>
<feature type="DNA-binding region" description="H-T-H motif" evidence="4">
    <location>
        <begin position="30"/>
        <end position="49"/>
    </location>
</feature>
<dbReference type="KEGG" id="npi:G7071_15455"/>
<evidence type="ECO:0000256" key="2">
    <source>
        <dbReference type="ARBA" id="ARBA00023125"/>
    </source>
</evidence>
<dbReference type="InterPro" id="IPR025996">
    <property type="entry name" value="MT1864/Rv1816-like_C"/>
</dbReference>
<dbReference type="PROSITE" id="PS50977">
    <property type="entry name" value="HTH_TETR_2"/>
    <property type="match status" value="1"/>
</dbReference>
<dbReference type="SUPFAM" id="SSF48498">
    <property type="entry name" value="Tetracyclin repressor-like, C-terminal domain"/>
    <property type="match status" value="1"/>
</dbReference>
<evidence type="ECO:0000256" key="3">
    <source>
        <dbReference type="ARBA" id="ARBA00023163"/>
    </source>
</evidence>
<proteinExistence type="predicted"/>
<evidence type="ECO:0000313" key="7">
    <source>
        <dbReference type="Proteomes" id="UP000502035"/>
    </source>
</evidence>
<dbReference type="Pfam" id="PF00440">
    <property type="entry name" value="TetR_N"/>
    <property type="match status" value="1"/>
</dbReference>
<dbReference type="InterPro" id="IPR009057">
    <property type="entry name" value="Homeodomain-like_sf"/>
</dbReference>
<dbReference type="Pfam" id="PF13305">
    <property type="entry name" value="TetR_C_33"/>
    <property type="match status" value="1"/>
</dbReference>
<dbReference type="InterPro" id="IPR001647">
    <property type="entry name" value="HTH_TetR"/>
</dbReference>
<evidence type="ECO:0000313" key="6">
    <source>
        <dbReference type="EMBL" id="QIK76609.1"/>
    </source>
</evidence>
<dbReference type="PANTHER" id="PTHR30055">
    <property type="entry name" value="HTH-TYPE TRANSCRIPTIONAL REGULATOR RUTR"/>
    <property type="match status" value="1"/>
</dbReference>
<dbReference type="Proteomes" id="UP000502035">
    <property type="component" value="Chromosome"/>
</dbReference>
<keyword evidence="3" id="KW-0804">Transcription</keyword>
<dbReference type="GO" id="GO:0003700">
    <property type="term" value="F:DNA-binding transcription factor activity"/>
    <property type="evidence" value="ECO:0007669"/>
    <property type="project" value="TreeGrafter"/>
</dbReference>
<dbReference type="GO" id="GO:0000976">
    <property type="term" value="F:transcription cis-regulatory region binding"/>
    <property type="evidence" value="ECO:0007669"/>
    <property type="project" value="TreeGrafter"/>
</dbReference>
<dbReference type="SUPFAM" id="SSF46689">
    <property type="entry name" value="Homeodomain-like"/>
    <property type="match status" value="1"/>
</dbReference>